<dbReference type="GO" id="GO:0003735">
    <property type="term" value="F:structural constituent of ribosome"/>
    <property type="evidence" value="ECO:0007669"/>
    <property type="project" value="TreeGrafter"/>
</dbReference>
<dbReference type="EMBL" id="BTSY01000002">
    <property type="protein sequence ID" value="GMT14337.1"/>
    <property type="molecule type" value="Genomic_DNA"/>
</dbReference>
<accession>A0AAV5V7U1</accession>
<evidence type="ECO:0000256" key="1">
    <source>
        <dbReference type="SAM" id="MobiDB-lite"/>
    </source>
</evidence>
<protein>
    <recommendedName>
        <fullName evidence="4">Mrps-30</fullName>
    </recommendedName>
</protein>
<name>A0AAV5V7U1_9BILA</name>
<keyword evidence="3" id="KW-1185">Reference proteome</keyword>
<feature type="compositionally biased region" description="Polar residues" evidence="1">
    <location>
        <begin position="363"/>
        <end position="372"/>
    </location>
</feature>
<feature type="region of interest" description="Disordered" evidence="1">
    <location>
        <begin position="344"/>
        <end position="419"/>
    </location>
</feature>
<dbReference type="InterPro" id="IPR019374">
    <property type="entry name" value="Ribosomal_mS22"/>
</dbReference>
<dbReference type="Pfam" id="PF10245">
    <property type="entry name" value="MRP-S22"/>
    <property type="match status" value="1"/>
</dbReference>
<dbReference type="AlphaFoldDB" id="A0AAV5V7U1"/>
<comment type="caution">
    <text evidence="2">The sequence shown here is derived from an EMBL/GenBank/DDBJ whole genome shotgun (WGS) entry which is preliminary data.</text>
</comment>
<gene>
    <name evidence="2" type="ORF">PFISCL1PPCAC_5634</name>
</gene>
<evidence type="ECO:0000313" key="2">
    <source>
        <dbReference type="EMBL" id="GMT14337.1"/>
    </source>
</evidence>
<sequence>MISSRTFARFLRNQRNLGVSPSATSSNARRLQSAWVNLARADADTSLTSSSKIDVEKQFTDDQVQKLLSELTGMELQDKVFRPRRTAIQQRAHYALMTDERLEKTMDRMEDEGRRFLQPVPLKEPRSDKFEVLTRDEEIAAFDQSRFVFTDITFDATDQDRIVVVREVDGTLRTATPEEHDRMNRVYYEKPHRPVNAPALFSDPWLKNALDRGEHEFVMDWACWFYEPDDPAFVKLSRSVFDRIVDTGRFDALYSTRHFGTLAFYLALNGGIPPLLNWFGGRGKLAEAARVVQLQKALHPNWRVAVSKEDSDRKIVEDFLRQNERLKAKLPYLIQYLKTGETVSDAKEKDDGDIDAGADGRRTTVTSATVGSTDGPLGTMAGEYKVHVQSEDRQSQQQQNGRRRGGTRSRYQKKNEKDE</sequence>
<dbReference type="PANTHER" id="PTHR13071">
    <property type="entry name" value="MITOCHONDRIAL 28S RIBOSOMAL PROTEIN S22"/>
    <property type="match status" value="1"/>
</dbReference>
<feature type="compositionally biased region" description="Basic residues" evidence="1">
    <location>
        <begin position="401"/>
        <end position="412"/>
    </location>
</feature>
<reference evidence="2" key="1">
    <citation type="submission" date="2023-10" db="EMBL/GenBank/DDBJ databases">
        <title>Genome assembly of Pristionchus species.</title>
        <authorList>
            <person name="Yoshida K."/>
            <person name="Sommer R.J."/>
        </authorList>
    </citation>
    <scope>NUCLEOTIDE SEQUENCE</scope>
    <source>
        <strain evidence="2">RS5133</strain>
    </source>
</reference>
<evidence type="ECO:0000313" key="3">
    <source>
        <dbReference type="Proteomes" id="UP001432322"/>
    </source>
</evidence>
<feature type="compositionally biased region" description="Basic and acidic residues" evidence="1">
    <location>
        <begin position="384"/>
        <end position="394"/>
    </location>
</feature>
<dbReference type="PANTHER" id="PTHR13071:SF4">
    <property type="entry name" value="SMALL RIBOSOMAL SUBUNIT PROTEIN MS22"/>
    <property type="match status" value="1"/>
</dbReference>
<proteinExistence type="predicted"/>
<dbReference type="GO" id="GO:0005763">
    <property type="term" value="C:mitochondrial small ribosomal subunit"/>
    <property type="evidence" value="ECO:0007669"/>
    <property type="project" value="TreeGrafter"/>
</dbReference>
<organism evidence="2 3">
    <name type="scientific">Pristionchus fissidentatus</name>
    <dbReference type="NCBI Taxonomy" id="1538716"/>
    <lineage>
        <taxon>Eukaryota</taxon>
        <taxon>Metazoa</taxon>
        <taxon>Ecdysozoa</taxon>
        <taxon>Nematoda</taxon>
        <taxon>Chromadorea</taxon>
        <taxon>Rhabditida</taxon>
        <taxon>Rhabditina</taxon>
        <taxon>Diplogasteromorpha</taxon>
        <taxon>Diplogasteroidea</taxon>
        <taxon>Neodiplogasteridae</taxon>
        <taxon>Pristionchus</taxon>
    </lineage>
</organism>
<evidence type="ECO:0008006" key="4">
    <source>
        <dbReference type="Google" id="ProtNLM"/>
    </source>
</evidence>
<dbReference type="Proteomes" id="UP001432322">
    <property type="component" value="Unassembled WGS sequence"/>
</dbReference>